<dbReference type="EMBL" id="CP147920">
    <property type="protein sequence ID" value="XAU16069.1"/>
    <property type="molecule type" value="Genomic_DNA"/>
</dbReference>
<name>A0ABZ3HCJ8_9BACT</name>
<comment type="catalytic activity">
    <reaction evidence="7 8">
        <text>dTMP + ATP = dTDP + ADP</text>
        <dbReference type="Rhea" id="RHEA:13517"/>
        <dbReference type="ChEBI" id="CHEBI:30616"/>
        <dbReference type="ChEBI" id="CHEBI:58369"/>
        <dbReference type="ChEBI" id="CHEBI:63528"/>
        <dbReference type="ChEBI" id="CHEBI:456216"/>
        <dbReference type="EC" id="2.7.4.9"/>
    </reaction>
</comment>
<dbReference type="HAMAP" id="MF_00165">
    <property type="entry name" value="Thymidylate_kinase"/>
    <property type="match status" value="1"/>
</dbReference>
<organism evidence="10 11">
    <name type="scientific">Sulfurimonas diazotrophicus</name>
    <dbReference type="NCBI Taxonomy" id="3131939"/>
    <lineage>
        <taxon>Bacteria</taxon>
        <taxon>Pseudomonadati</taxon>
        <taxon>Campylobacterota</taxon>
        <taxon>Epsilonproteobacteria</taxon>
        <taxon>Campylobacterales</taxon>
        <taxon>Sulfurimonadaceae</taxon>
        <taxon>Sulfurimonas</taxon>
    </lineage>
</organism>
<dbReference type="CDD" id="cd01672">
    <property type="entry name" value="TMPK"/>
    <property type="match status" value="1"/>
</dbReference>
<dbReference type="RefSeq" id="WP_231020974.1">
    <property type="nucleotide sequence ID" value="NZ_CP147920.1"/>
</dbReference>
<keyword evidence="11" id="KW-1185">Reference proteome</keyword>
<evidence type="ECO:0000256" key="5">
    <source>
        <dbReference type="ARBA" id="ARBA00022777"/>
    </source>
</evidence>
<proteinExistence type="inferred from homology"/>
<evidence type="ECO:0000256" key="7">
    <source>
        <dbReference type="ARBA" id="ARBA00048743"/>
    </source>
</evidence>
<sequence>MYLVLEGIDTAGKSTQMAALRERFPDACFTKEPGGTPAGERIRSLLLETGVRSERAEMLLFLADRSEHIEEVVLPHRSELIVSDRSVISGMAYAMVKQAFEPDELLHLNRFATGGVLPDFAVVLKLEEPELRRRLAGKEQDAIESRGTEYLLAIQDELERAARLLGIPTLVIDAALDVDTITEQIEEIIITKGES</sequence>
<gene>
    <name evidence="8 10" type="primary">tmk</name>
    <name evidence="10" type="ORF">WCY31_05020</name>
</gene>
<dbReference type="InterPro" id="IPR018094">
    <property type="entry name" value="Thymidylate_kinase"/>
</dbReference>
<keyword evidence="2 8" id="KW-0808">Transferase</keyword>
<dbReference type="NCBIfam" id="TIGR00041">
    <property type="entry name" value="DTMP_kinase"/>
    <property type="match status" value="1"/>
</dbReference>
<keyword evidence="3 8" id="KW-0545">Nucleotide biosynthesis</keyword>
<dbReference type="SUPFAM" id="SSF52540">
    <property type="entry name" value="P-loop containing nucleoside triphosphate hydrolases"/>
    <property type="match status" value="1"/>
</dbReference>
<evidence type="ECO:0000256" key="6">
    <source>
        <dbReference type="ARBA" id="ARBA00022840"/>
    </source>
</evidence>
<reference evidence="10 11" key="1">
    <citation type="submission" date="2024-03" db="EMBL/GenBank/DDBJ databases">
        <title>Sulfurimonas sp. HSL3-1.</title>
        <authorList>
            <person name="Wang S."/>
        </authorList>
    </citation>
    <scope>NUCLEOTIDE SEQUENCE [LARGE SCALE GENOMIC DNA]</scope>
    <source>
        <strain evidence="10 11">HSL3-1</strain>
    </source>
</reference>
<evidence type="ECO:0000256" key="8">
    <source>
        <dbReference type="HAMAP-Rule" id="MF_00165"/>
    </source>
</evidence>
<dbReference type="Pfam" id="PF02223">
    <property type="entry name" value="Thymidylate_kin"/>
    <property type="match status" value="1"/>
</dbReference>
<dbReference type="Gene3D" id="3.40.50.300">
    <property type="entry name" value="P-loop containing nucleotide triphosphate hydrolases"/>
    <property type="match status" value="1"/>
</dbReference>
<keyword evidence="6 8" id="KW-0067">ATP-binding</keyword>
<dbReference type="GO" id="GO:0004798">
    <property type="term" value="F:dTMP kinase activity"/>
    <property type="evidence" value="ECO:0007669"/>
    <property type="project" value="UniProtKB-EC"/>
</dbReference>
<evidence type="ECO:0000313" key="10">
    <source>
        <dbReference type="EMBL" id="XAU16069.1"/>
    </source>
</evidence>
<evidence type="ECO:0000256" key="2">
    <source>
        <dbReference type="ARBA" id="ARBA00022679"/>
    </source>
</evidence>
<protein>
    <recommendedName>
        <fullName evidence="8">Thymidylate kinase</fullName>
        <ecNumber evidence="8">2.7.4.9</ecNumber>
    </recommendedName>
    <alternativeName>
        <fullName evidence="8">dTMP kinase</fullName>
    </alternativeName>
</protein>
<dbReference type="InterPro" id="IPR027417">
    <property type="entry name" value="P-loop_NTPase"/>
</dbReference>
<evidence type="ECO:0000256" key="3">
    <source>
        <dbReference type="ARBA" id="ARBA00022727"/>
    </source>
</evidence>
<dbReference type="EC" id="2.7.4.9" evidence="8"/>
<keyword evidence="5 8" id="KW-0418">Kinase</keyword>
<evidence type="ECO:0000259" key="9">
    <source>
        <dbReference type="Pfam" id="PF02223"/>
    </source>
</evidence>
<comment type="similarity">
    <text evidence="1 8">Belongs to the thymidylate kinase family.</text>
</comment>
<dbReference type="Proteomes" id="UP001447842">
    <property type="component" value="Chromosome"/>
</dbReference>
<evidence type="ECO:0000256" key="1">
    <source>
        <dbReference type="ARBA" id="ARBA00009776"/>
    </source>
</evidence>
<keyword evidence="4 8" id="KW-0547">Nucleotide-binding</keyword>
<evidence type="ECO:0000256" key="4">
    <source>
        <dbReference type="ARBA" id="ARBA00022741"/>
    </source>
</evidence>
<evidence type="ECO:0000313" key="11">
    <source>
        <dbReference type="Proteomes" id="UP001447842"/>
    </source>
</evidence>
<dbReference type="PANTHER" id="PTHR10344">
    <property type="entry name" value="THYMIDYLATE KINASE"/>
    <property type="match status" value="1"/>
</dbReference>
<dbReference type="InterPro" id="IPR039430">
    <property type="entry name" value="Thymidylate_kin-like_dom"/>
</dbReference>
<feature type="binding site" evidence="8">
    <location>
        <begin position="7"/>
        <end position="14"/>
    </location>
    <ligand>
        <name>ATP</name>
        <dbReference type="ChEBI" id="CHEBI:30616"/>
    </ligand>
</feature>
<feature type="domain" description="Thymidylate kinase-like" evidence="9">
    <location>
        <begin position="5"/>
        <end position="185"/>
    </location>
</feature>
<dbReference type="PANTHER" id="PTHR10344:SF4">
    <property type="entry name" value="UMP-CMP KINASE 2, MITOCHONDRIAL"/>
    <property type="match status" value="1"/>
</dbReference>
<comment type="function">
    <text evidence="8">Phosphorylation of dTMP to form dTDP in both de novo and salvage pathways of dTTP synthesis.</text>
</comment>
<accession>A0ABZ3HCJ8</accession>